<dbReference type="EMBL" id="JAIWYP010000001">
    <property type="protein sequence ID" value="KAH3884693.1"/>
    <property type="molecule type" value="Genomic_DNA"/>
</dbReference>
<reference evidence="1" key="1">
    <citation type="journal article" date="2019" name="bioRxiv">
        <title>The Genome of the Zebra Mussel, Dreissena polymorpha: A Resource for Invasive Species Research.</title>
        <authorList>
            <person name="McCartney M.A."/>
            <person name="Auch B."/>
            <person name="Kono T."/>
            <person name="Mallez S."/>
            <person name="Zhang Y."/>
            <person name="Obille A."/>
            <person name="Becker A."/>
            <person name="Abrahante J.E."/>
            <person name="Garbe J."/>
            <person name="Badalamenti J.P."/>
            <person name="Herman A."/>
            <person name="Mangelson H."/>
            <person name="Liachko I."/>
            <person name="Sullivan S."/>
            <person name="Sone E.D."/>
            <person name="Koren S."/>
            <person name="Silverstein K.A.T."/>
            <person name="Beckman K.B."/>
            <person name="Gohl D.M."/>
        </authorList>
    </citation>
    <scope>NUCLEOTIDE SEQUENCE</scope>
    <source>
        <strain evidence="1">Duluth1</strain>
        <tissue evidence="1">Whole animal</tissue>
    </source>
</reference>
<evidence type="ECO:0000313" key="1">
    <source>
        <dbReference type="EMBL" id="KAH3884693.1"/>
    </source>
</evidence>
<organism evidence="1 2">
    <name type="scientific">Dreissena polymorpha</name>
    <name type="common">Zebra mussel</name>
    <name type="synonym">Mytilus polymorpha</name>
    <dbReference type="NCBI Taxonomy" id="45954"/>
    <lineage>
        <taxon>Eukaryota</taxon>
        <taxon>Metazoa</taxon>
        <taxon>Spiralia</taxon>
        <taxon>Lophotrochozoa</taxon>
        <taxon>Mollusca</taxon>
        <taxon>Bivalvia</taxon>
        <taxon>Autobranchia</taxon>
        <taxon>Heteroconchia</taxon>
        <taxon>Euheterodonta</taxon>
        <taxon>Imparidentia</taxon>
        <taxon>Neoheterodontei</taxon>
        <taxon>Myida</taxon>
        <taxon>Dreissenoidea</taxon>
        <taxon>Dreissenidae</taxon>
        <taxon>Dreissena</taxon>
    </lineage>
</organism>
<accession>A0A9D4MYJ5</accession>
<keyword evidence="2" id="KW-1185">Reference proteome</keyword>
<reference evidence="1" key="2">
    <citation type="submission" date="2020-11" db="EMBL/GenBank/DDBJ databases">
        <authorList>
            <person name="McCartney M.A."/>
            <person name="Auch B."/>
            <person name="Kono T."/>
            <person name="Mallez S."/>
            <person name="Becker A."/>
            <person name="Gohl D.M."/>
            <person name="Silverstein K.A.T."/>
            <person name="Koren S."/>
            <person name="Bechman K.B."/>
            <person name="Herman A."/>
            <person name="Abrahante J.E."/>
            <person name="Garbe J."/>
        </authorList>
    </citation>
    <scope>NUCLEOTIDE SEQUENCE</scope>
    <source>
        <strain evidence="1">Duluth1</strain>
        <tissue evidence="1">Whole animal</tissue>
    </source>
</reference>
<dbReference type="Proteomes" id="UP000828390">
    <property type="component" value="Unassembled WGS sequence"/>
</dbReference>
<dbReference type="AlphaFoldDB" id="A0A9D4MYJ5"/>
<protein>
    <submittedName>
        <fullName evidence="1">Uncharacterized protein</fullName>
    </submittedName>
</protein>
<evidence type="ECO:0000313" key="2">
    <source>
        <dbReference type="Proteomes" id="UP000828390"/>
    </source>
</evidence>
<proteinExistence type="predicted"/>
<name>A0A9D4MYJ5_DREPO</name>
<comment type="caution">
    <text evidence="1">The sequence shown here is derived from an EMBL/GenBank/DDBJ whole genome shotgun (WGS) entry which is preliminary data.</text>
</comment>
<gene>
    <name evidence="1" type="ORF">DPMN_008679</name>
</gene>
<sequence length="54" mass="6006">MPMNVGIQCLNADHWNGTTIHRGKENLLKEVNMLKIVTNLCLTDSKPCCGFVFG</sequence>